<evidence type="ECO:0008006" key="2">
    <source>
        <dbReference type="Google" id="ProtNLM"/>
    </source>
</evidence>
<proteinExistence type="predicted"/>
<dbReference type="AlphaFoldDB" id="A0A3B0ZWB0"/>
<protein>
    <recommendedName>
        <fullName evidence="2">DUF4388 domain-containing protein</fullName>
    </recommendedName>
</protein>
<accession>A0A3B0ZWB0</accession>
<evidence type="ECO:0000313" key="1">
    <source>
        <dbReference type="EMBL" id="VAW97798.1"/>
    </source>
</evidence>
<sequence>MENSQVIRISSAGLKDIDLKVLEVAHALLTDEGILCELLNPSDMSGEVIVMDIDDEDGKELYTKVRESQIKILLTNNPIVSKNTISLKKPTRVTTLKEIMAQICKQLYEYIARHTQSQNSPESEKNNQTSPLESSLFQILFLAKKGGKYLKITDPDGNNIFVDGSGKTVYSDSEQVIPTTFIVADTKNITVSEFNQKEFKSQVKDITPHALDAELWHTGIECSKGKLLPGHRTDVAVKLKAWPNFSRQGFKAEFFKIAAHIAKQPISLDELSKISQVPLNIIIDFYNAAFSVGLIDTDTANINRKIPQKCMPPTRKTLLGKLAERLKFA</sequence>
<organism evidence="1">
    <name type="scientific">hydrothermal vent metagenome</name>
    <dbReference type="NCBI Taxonomy" id="652676"/>
    <lineage>
        <taxon>unclassified sequences</taxon>
        <taxon>metagenomes</taxon>
        <taxon>ecological metagenomes</taxon>
    </lineage>
</organism>
<reference evidence="1" key="1">
    <citation type="submission" date="2018-06" db="EMBL/GenBank/DDBJ databases">
        <authorList>
            <person name="Zhirakovskaya E."/>
        </authorList>
    </citation>
    <scope>NUCLEOTIDE SEQUENCE</scope>
</reference>
<name>A0A3B0ZWB0_9ZZZZ</name>
<gene>
    <name evidence="1" type="ORF">MNBD_GAMMA21-510</name>
</gene>
<dbReference type="EMBL" id="UOFR01000054">
    <property type="protein sequence ID" value="VAW97798.1"/>
    <property type="molecule type" value="Genomic_DNA"/>
</dbReference>